<reference evidence="1 2" key="1">
    <citation type="journal article" date="2015" name="Nat. Commun.">
        <title>Lucilia cuprina genome unlocks parasitic fly biology to underpin future interventions.</title>
        <authorList>
            <person name="Anstead C.A."/>
            <person name="Korhonen P.K."/>
            <person name="Young N.D."/>
            <person name="Hall R.S."/>
            <person name="Jex A.R."/>
            <person name="Murali S.C."/>
            <person name="Hughes D.S."/>
            <person name="Lee S.F."/>
            <person name="Perry T."/>
            <person name="Stroehlein A.J."/>
            <person name="Ansell B.R."/>
            <person name="Breugelmans B."/>
            <person name="Hofmann A."/>
            <person name="Qu J."/>
            <person name="Dugan S."/>
            <person name="Lee S.L."/>
            <person name="Chao H."/>
            <person name="Dinh H."/>
            <person name="Han Y."/>
            <person name="Doddapaneni H.V."/>
            <person name="Worley K.C."/>
            <person name="Muzny D.M."/>
            <person name="Ioannidis P."/>
            <person name="Waterhouse R.M."/>
            <person name="Zdobnov E.M."/>
            <person name="James P.J."/>
            <person name="Bagnall N.H."/>
            <person name="Kotze A.C."/>
            <person name="Gibbs R.A."/>
            <person name="Richards S."/>
            <person name="Batterham P."/>
            <person name="Gasser R.B."/>
        </authorList>
    </citation>
    <scope>NUCLEOTIDE SEQUENCE [LARGE SCALE GENOMIC DNA]</scope>
    <source>
        <strain evidence="1 2">LS</strain>
        <tissue evidence="1">Full body</tissue>
    </source>
</reference>
<dbReference type="OrthoDB" id="8028076at2759"/>
<evidence type="ECO:0000313" key="2">
    <source>
        <dbReference type="Proteomes" id="UP000037069"/>
    </source>
</evidence>
<proteinExistence type="predicted"/>
<keyword evidence="2" id="KW-1185">Reference proteome</keyword>
<organism evidence="1 2">
    <name type="scientific">Lucilia cuprina</name>
    <name type="common">Green bottle fly</name>
    <name type="synonym">Australian sheep blowfly</name>
    <dbReference type="NCBI Taxonomy" id="7375"/>
    <lineage>
        <taxon>Eukaryota</taxon>
        <taxon>Metazoa</taxon>
        <taxon>Ecdysozoa</taxon>
        <taxon>Arthropoda</taxon>
        <taxon>Hexapoda</taxon>
        <taxon>Insecta</taxon>
        <taxon>Pterygota</taxon>
        <taxon>Neoptera</taxon>
        <taxon>Endopterygota</taxon>
        <taxon>Diptera</taxon>
        <taxon>Brachycera</taxon>
        <taxon>Muscomorpha</taxon>
        <taxon>Oestroidea</taxon>
        <taxon>Calliphoridae</taxon>
        <taxon>Luciliinae</taxon>
        <taxon>Lucilia</taxon>
    </lineage>
</organism>
<dbReference type="AlphaFoldDB" id="A0A0L0CME2"/>
<comment type="caution">
    <text evidence="1">The sequence shown here is derived from an EMBL/GenBank/DDBJ whole genome shotgun (WGS) entry which is preliminary data.</text>
</comment>
<feature type="non-terminal residue" evidence="1">
    <location>
        <position position="1"/>
    </location>
</feature>
<dbReference type="EMBL" id="JRES01000296">
    <property type="protein sequence ID" value="KNC32639.1"/>
    <property type="molecule type" value="Genomic_DNA"/>
</dbReference>
<gene>
    <name evidence="1" type="ORF">FF38_13220</name>
</gene>
<protein>
    <recommendedName>
        <fullName evidence="3">Kazal-like domain-containing protein</fullName>
    </recommendedName>
</protein>
<dbReference type="Gene3D" id="3.30.60.30">
    <property type="match status" value="1"/>
</dbReference>
<dbReference type="Proteomes" id="UP000037069">
    <property type="component" value="Unassembled WGS sequence"/>
</dbReference>
<name>A0A0L0CME2_LUCCU</name>
<feature type="non-terminal residue" evidence="1">
    <location>
        <position position="140"/>
    </location>
</feature>
<evidence type="ECO:0008006" key="3">
    <source>
        <dbReference type="Google" id="ProtNLM"/>
    </source>
</evidence>
<sequence>SLGQDNKEVFSQPSQVTVVIPPKVEKVVTQVSQHIPIVLTQHLANQQRLVRSLDNRRNLKTEGSQKCNFICNPLDVTVCGYNGRCYREFENQCELTIYNCLNTQKIDEANCQNVSFPKCFRGDIFPSSSFWFLQAFKNKY</sequence>
<evidence type="ECO:0000313" key="1">
    <source>
        <dbReference type="EMBL" id="KNC32639.1"/>
    </source>
</evidence>
<accession>A0A0L0CME2</accession>